<dbReference type="GO" id="GO:0005524">
    <property type="term" value="F:ATP binding"/>
    <property type="evidence" value="ECO:0007669"/>
    <property type="project" value="UniProtKB-UniRule"/>
</dbReference>
<keyword evidence="5" id="KW-0131">Cell cycle</keyword>
<dbReference type="BioCyc" id="HAUR316274:GHYA-5359-MONOMER"/>
<dbReference type="eggNOG" id="COG1674">
    <property type="taxonomic scope" value="Bacteria"/>
</dbReference>
<geneLocation type="plasmid" evidence="5 6">
    <name>pHAU02</name>
</geneLocation>
<accession>A9B9B0</accession>
<dbReference type="Proteomes" id="UP000000787">
    <property type="component" value="Plasmid pHAU02"/>
</dbReference>
<evidence type="ECO:0000259" key="4">
    <source>
        <dbReference type="PROSITE" id="PS50901"/>
    </source>
</evidence>
<keyword evidence="5" id="KW-0132">Cell division</keyword>
<dbReference type="HOGENOM" id="CLU_578436_0_0_0"/>
<evidence type="ECO:0000256" key="2">
    <source>
        <dbReference type="ARBA" id="ARBA00022840"/>
    </source>
</evidence>
<protein>
    <submittedName>
        <fullName evidence="5">Cell divisionFtsK/SpoIIIE</fullName>
    </submittedName>
</protein>
<keyword evidence="1 3" id="KW-0547">Nucleotide-binding</keyword>
<reference evidence="5 6" key="1">
    <citation type="journal article" date="2011" name="Stand. Genomic Sci.">
        <title>Complete genome sequence of the filamentous gliding predatory bacterium Herpetosiphon aurantiacus type strain (114-95(T)).</title>
        <authorList>
            <person name="Kiss H."/>
            <person name="Nett M."/>
            <person name="Domin N."/>
            <person name="Martin K."/>
            <person name="Maresca J.A."/>
            <person name="Copeland A."/>
            <person name="Lapidus A."/>
            <person name="Lucas S."/>
            <person name="Berry K.W."/>
            <person name="Glavina Del Rio T."/>
            <person name="Dalin E."/>
            <person name="Tice H."/>
            <person name="Pitluck S."/>
            <person name="Richardson P."/>
            <person name="Bruce D."/>
            <person name="Goodwin L."/>
            <person name="Han C."/>
            <person name="Detter J.C."/>
            <person name="Schmutz J."/>
            <person name="Brettin T."/>
            <person name="Land M."/>
            <person name="Hauser L."/>
            <person name="Kyrpides N.C."/>
            <person name="Ivanova N."/>
            <person name="Goker M."/>
            <person name="Woyke T."/>
            <person name="Klenk H.P."/>
            <person name="Bryant D.A."/>
        </authorList>
    </citation>
    <scope>NUCLEOTIDE SEQUENCE [LARGE SCALE GENOMIC DNA]</scope>
    <source>
        <strain evidence="6">ATCC 23779 / DSM 785 / 114-95</strain>
        <plasmid evidence="5">pHAU02</plasmid>
    </source>
</reference>
<keyword evidence="6" id="KW-1185">Reference proteome</keyword>
<dbReference type="SUPFAM" id="SSF52540">
    <property type="entry name" value="P-loop containing nucleoside triphosphate hydrolases"/>
    <property type="match status" value="1"/>
</dbReference>
<sequence length="500" mass="53251">METMIFLLFVAGMLVAGVKYRRMMLLVADLRADLATAKAMLAKATVEQPKPKPTHSSYPDVTPTYIDYTPLAGAGKALAKPPSDLRTTLQHLAKIVKGEKYCFPLGWASDGLYSGCFVGDVNHILISGMSNAGKDNAVTGMLLSLALNHSPKDLQIGLIDGKGLDWLGWSNKAHTWMLADEPEKIAAAMARLTEERRRRRGILAAAQCASWDEYQGGDLPLLVVFISELSLLEDATKARELGAWLNSELSAGRAFGIRYIIGTQNASNFDTRWRGQISLFMAGFQPSRSADEPNTGMGTSDLDAIGAIAPSKLIAPPEGAGVFTVVHAPKAATIRVPFLTSQHRKWLLDQLPDAPKKALHHPQSSAVSSRAGSTTQPALDPMLAALLNGEPLLAESSTASSTVLARDNGIKPVFSSTLPSSSTQPILSVSGIPPVALPAIEGIDPDEVQKIVEAAPNYSSRRALCQALFGLSGGAPYNKVKLVCDALGLLNGNQPLQQAA</sequence>
<dbReference type="PANTHER" id="PTHR22683:SF41">
    <property type="entry name" value="DNA TRANSLOCASE FTSK"/>
    <property type="match status" value="1"/>
</dbReference>
<proteinExistence type="predicted"/>
<evidence type="ECO:0000313" key="6">
    <source>
        <dbReference type="Proteomes" id="UP000000787"/>
    </source>
</evidence>
<dbReference type="AlphaFoldDB" id="A9B9B0"/>
<evidence type="ECO:0000256" key="1">
    <source>
        <dbReference type="ARBA" id="ARBA00022741"/>
    </source>
</evidence>
<dbReference type="InterPro" id="IPR050206">
    <property type="entry name" value="FtsK/SpoIIIE/SftA"/>
</dbReference>
<dbReference type="KEGG" id="hau:Haur_5297"/>
<evidence type="ECO:0000313" key="5">
    <source>
        <dbReference type="EMBL" id="ABX07924.1"/>
    </source>
</evidence>
<keyword evidence="5" id="KW-0614">Plasmid</keyword>
<dbReference type="GO" id="GO:0003677">
    <property type="term" value="F:DNA binding"/>
    <property type="evidence" value="ECO:0007669"/>
    <property type="project" value="InterPro"/>
</dbReference>
<dbReference type="InterPro" id="IPR002543">
    <property type="entry name" value="FtsK_dom"/>
</dbReference>
<feature type="domain" description="FtsK" evidence="4">
    <location>
        <begin position="109"/>
        <end position="292"/>
    </location>
</feature>
<dbReference type="InParanoid" id="A9B9B0"/>
<evidence type="ECO:0000256" key="3">
    <source>
        <dbReference type="PROSITE-ProRule" id="PRU00289"/>
    </source>
</evidence>
<keyword evidence="2 3" id="KW-0067">ATP-binding</keyword>
<feature type="binding site" evidence="3">
    <location>
        <begin position="128"/>
        <end position="135"/>
    </location>
    <ligand>
        <name>ATP</name>
        <dbReference type="ChEBI" id="CHEBI:30616"/>
    </ligand>
</feature>
<dbReference type="PROSITE" id="PS50901">
    <property type="entry name" value="FTSK"/>
    <property type="match status" value="1"/>
</dbReference>
<name>A9B9B0_HERA2</name>
<gene>
    <name evidence="5" type="ordered locus">Haur_5297</name>
</gene>
<dbReference type="InterPro" id="IPR027417">
    <property type="entry name" value="P-loop_NTPase"/>
</dbReference>
<dbReference type="EMBL" id="CP000877">
    <property type="protein sequence ID" value="ABX07924.1"/>
    <property type="molecule type" value="Genomic_DNA"/>
</dbReference>
<organism evidence="5 6">
    <name type="scientific">Herpetosiphon aurantiacus (strain ATCC 23779 / DSM 785 / 114-95)</name>
    <dbReference type="NCBI Taxonomy" id="316274"/>
    <lineage>
        <taxon>Bacteria</taxon>
        <taxon>Bacillati</taxon>
        <taxon>Chloroflexota</taxon>
        <taxon>Chloroflexia</taxon>
        <taxon>Herpetosiphonales</taxon>
        <taxon>Herpetosiphonaceae</taxon>
        <taxon>Herpetosiphon</taxon>
    </lineage>
</organism>
<dbReference type="Gene3D" id="3.40.50.300">
    <property type="entry name" value="P-loop containing nucleotide triphosphate hydrolases"/>
    <property type="match status" value="1"/>
</dbReference>
<dbReference type="PANTHER" id="PTHR22683">
    <property type="entry name" value="SPORULATION PROTEIN RELATED"/>
    <property type="match status" value="1"/>
</dbReference>
<dbReference type="GO" id="GO:0051301">
    <property type="term" value="P:cell division"/>
    <property type="evidence" value="ECO:0007669"/>
    <property type="project" value="UniProtKB-KW"/>
</dbReference>
<dbReference type="Pfam" id="PF01580">
    <property type="entry name" value="FtsK_SpoIIIE"/>
    <property type="match status" value="1"/>
</dbReference>